<name>A0AAE3M0S0_9BACT</name>
<evidence type="ECO:0000256" key="2">
    <source>
        <dbReference type="SAM" id="Phobius"/>
    </source>
</evidence>
<keyword evidence="2" id="KW-0472">Membrane</keyword>
<evidence type="ECO:0000256" key="1">
    <source>
        <dbReference type="SAM" id="MobiDB-lite"/>
    </source>
</evidence>
<organism evidence="3 4">
    <name type="scientific">Plebeiibacterium sediminum</name>
    <dbReference type="NCBI Taxonomy" id="2992112"/>
    <lineage>
        <taxon>Bacteria</taxon>
        <taxon>Pseudomonadati</taxon>
        <taxon>Bacteroidota</taxon>
        <taxon>Bacteroidia</taxon>
        <taxon>Marinilabiliales</taxon>
        <taxon>Marinilabiliaceae</taxon>
        <taxon>Plebeiibacterium</taxon>
    </lineage>
</organism>
<feature type="region of interest" description="Disordered" evidence="1">
    <location>
        <begin position="35"/>
        <end position="54"/>
    </location>
</feature>
<comment type="caution">
    <text evidence="3">The sequence shown here is derived from an EMBL/GenBank/DDBJ whole genome shotgun (WGS) entry which is preliminary data.</text>
</comment>
<evidence type="ECO:0000313" key="4">
    <source>
        <dbReference type="Proteomes" id="UP001209229"/>
    </source>
</evidence>
<dbReference type="EMBL" id="JAPDPJ010000001">
    <property type="protein sequence ID" value="MCW3785096.1"/>
    <property type="molecule type" value="Genomic_DNA"/>
</dbReference>
<protein>
    <submittedName>
        <fullName evidence="3">Uncharacterized protein</fullName>
    </submittedName>
</protein>
<sequence>MKFTFIKTTRHRTFHHTPIYYDEAKEEREERARRIKDELGIEQEEDTRSTEDRIRGKMKRKIATHFDVARKEKRKSNLRLVVILIGLMIAFYYLFSSSKEWIMHFM</sequence>
<proteinExistence type="predicted"/>
<feature type="transmembrane region" description="Helical" evidence="2">
    <location>
        <begin position="78"/>
        <end position="95"/>
    </location>
</feature>
<dbReference type="Proteomes" id="UP001209229">
    <property type="component" value="Unassembled WGS sequence"/>
</dbReference>
<accession>A0AAE3M0S0</accession>
<reference evidence="3" key="1">
    <citation type="submission" date="2022-10" db="EMBL/GenBank/DDBJ databases">
        <authorList>
            <person name="Yu W.X."/>
        </authorList>
    </citation>
    <scope>NUCLEOTIDE SEQUENCE</scope>
    <source>
        <strain evidence="3">AAT</strain>
    </source>
</reference>
<gene>
    <name evidence="3" type="ORF">OM075_01390</name>
</gene>
<keyword evidence="2" id="KW-1133">Transmembrane helix</keyword>
<evidence type="ECO:0000313" key="3">
    <source>
        <dbReference type="EMBL" id="MCW3785096.1"/>
    </source>
</evidence>
<keyword evidence="2" id="KW-0812">Transmembrane</keyword>
<dbReference type="RefSeq" id="WP_301188667.1">
    <property type="nucleotide sequence ID" value="NZ_JAPDPJ010000001.1"/>
</dbReference>
<keyword evidence="4" id="KW-1185">Reference proteome</keyword>
<dbReference type="AlphaFoldDB" id="A0AAE3M0S0"/>